<keyword evidence="2" id="KW-1185">Reference proteome</keyword>
<evidence type="ECO:0008006" key="3">
    <source>
        <dbReference type="Google" id="ProtNLM"/>
    </source>
</evidence>
<reference evidence="1 2" key="1">
    <citation type="submission" date="2007-06" db="EMBL/GenBank/DDBJ databases">
        <authorList>
            <person name="Shimkets L."/>
            <person name="Ferriera S."/>
            <person name="Johnson J."/>
            <person name="Kravitz S."/>
            <person name="Beeson K."/>
            <person name="Sutton G."/>
            <person name="Rogers Y.-H."/>
            <person name="Friedman R."/>
            <person name="Frazier M."/>
            <person name="Venter J.C."/>
        </authorList>
    </citation>
    <scope>NUCLEOTIDE SEQUENCE [LARGE SCALE GENOMIC DNA]</scope>
    <source>
        <strain evidence="1 2">SIR-1</strain>
    </source>
</reference>
<dbReference type="InterPro" id="IPR007497">
    <property type="entry name" value="SIMPL/DUF541"/>
</dbReference>
<dbReference type="Gene3D" id="3.30.70.2970">
    <property type="entry name" value="Protein of unknown function (DUF541), domain 2"/>
    <property type="match status" value="1"/>
</dbReference>
<dbReference type="Proteomes" id="UP000005801">
    <property type="component" value="Unassembled WGS sequence"/>
</dbReference>
<dbReference type="eggNOG" id="COG2968">
    <property type="taxonomic scope" value="Bacteria"/>
</dbReference>
<dbReference type="InterPro" id="IPR052022">
    <property type="entry name" value="26kDa_periplasmic_antigen"/>
</dbReference>
<proteinExistence type="predicted"/>
<organism evidence="1 2">
    <name type="scientific">Plesiocystis pacifica SIR-1</name>
    <dbReference type="NCBI Taxonomy" id="391625"/>
    <lineage>
        <taxon>Bacteria</taxon>
        <taxon>Pseudomonadati</taxon>
        <taxon>Myxococcota</taxon>
        <taxon>Polyangia</taxon>
        <taxon>Nannocystales</taxon>
        <taxon>Nannocystaceae</taxon>
        <taxon>Plesiocystis</taxon>
    </lineage>
</organism>
<evidence type="ECO:0000313" key="2">
    <source>
        <dbReference type="Proteomes" id="UP000005801"/>
    </source>
</evidence>
<dbReference type="AlphaFoldDB" id="A6G0K4"/>
<dbReference type="PANTHER" id="PTHR34387">
    <property type="entry name" value="SLR1258 PROTEIN"/>
    <property type="match status" value="1"/>
</dbReference>
<gene>
    <name evidence="1" type="ORF">PPSIR1_37194</name>
</gene>
<dbReference type="Pfam" id="PF04402">
    <property type="entry name" value="SIMPL"/>
    <property type="match status" value="1"/>
</dbReference>
<protein>
    <recommendedName>
        <fullName evidence="3">DUF541 domain-containing protein</fullName>
    </recommendedName>
</protein>
<dbReference type="Gene3D" id="3.30.110.170">
    <property type="entry name" value="Protein of unknown function (DUF541), domain 1"/>
    <property type="match status" value="1"/>
</dbReference>
<sequence length="225" mass="23527">MVIQAGEEGLALAGPRVRVDGIASIDVSPDLVDLHVTLSAEASASTDAVAAVREQREALAAALREAGLDPDAIRVGHLSVNPVWSDYPHRKVRAYSASASVVATSGELERVGELAEIAAGYSISSLSTQYRSSQMTQKKVELRELALRAARDKAQQSARVLDASLGEVVAIEEGQQGGWGGWGMANMVVNEARGADAPDGALAPGAVTLRLSVHVEYALVAHPRG</sequence>
<dbReference type="EMBL" id="ABCS01000009">
    <property type="protein sequence ID" value="EDM80650.1"/>
    <property type="molecule type" value="Genomic_DNA"/>
</dbReference>
<dbReference type="PANTHER" id="PTHR34387:SF2">
    <property type="entry name" value="SLR1258 PROTEIN"/>
    <property type="match status" value="1"/>
</dbReference>
<dbReference type="GO" id="GO:0006974">
    <property type="term" value="P:DNA damage response"/>
    <property type="evidence" value="ECO:0007669"/>
    <property type="project" value="TreeGrafter"/>
</dbReference>
<evidence type="ECO:0000313" key="1">
    <source>
        <dbReference type="EMBL" id="EDM80650.1"/>
    </source>
</evidence>
<name>A6G0K4_9BACT</name>
<accession>A6G0K4</accession>
<comment type="caution">
    <text evidence="1">The sequence shown here is derived from an EMBL/GenBank/DDBJ whole genome shotgun (WGS) entry which is preliminary data.</text>
</comment>